<dbReference type="Pfam" id="PF07859">
    <property type="entry name" value="Abhydrolase_3"/>
    <property type="match status" value="1"/>
</dbReference>
<dbReference type="PANTHER" id="PTHR48081">
    <property type="entry name" value="AB HYDROLASE SUPERFAMILY PROTEIN C4A8.06C"/>
    <property type="match status" value="1"/>
</dbReference>
<keyword evidence="1" id="KW-0378">Hydrolase</keyword>
<dbReference type="OrthoDB" id="33195at2157"/>
<evidence type="ECO:0000313" key="4">
    <source>
        <dbReference type="Proteomes" id="UP000323537"/>
    </source>
</evidence>
<gene>
    <name evidence="3" type="ORF">SAMN04488066_11611</name>
</gene>
<dbReference type="AlphaFoldDB" id="A0A1I3BW92"/>
<dbReference type="InterPro" id="IPR019826">
    <property type="entry name" value="Carboxylesterase_B_AS"/>
</dbReference>
<dbReference type="PROSITE" id="PS00122">
    <property type="entry name" value="CARBOXYLESTERASE_B_1"/>
    <property type="match status" value="1"/>
</dbReference>
<reference evidence="3 4" key="1">
    <citation type="submission" date="2016-10" db="EMBL/GenBank/DDBJ databases">
        <authorList>
            <person name="Varghese N."/>
            <person name="Submissions S."/>
        </authorList>
    </citation>
    <scope>NUCLEOTIDE SEQUENCE [LARGE SCALE GENOMIC DNA]</scope>
    <source>
        <strain evidence="3 4">CGMCC 1.6377</strain>
    </source>
</reference>
<evidence type="ECO:0000256" key="1">
    <source>
        <dbReference type="ARBA" id="ARBA00022801"/>
    </source>
</evidence>
<sequence>MRAAELDPELAAVVDELETLGLPEWHTLSVEAARRLEDEVFSGEPEPPVESVRDLAFDGPHGEVPVRVYRPADALDPETPPARTLVYFHGGGWTLGTLDSIDGPCRELATRTDSVVVSVDYRLAPEHPFPVPVDEAVAAVEWVADVADTFGGDPDRLGVAGTSAGGALAAVAALHAREFDGPAIAGQFLLYPIAGHDFGTDSYRENADGPLLTRADMEWFYEQYLRSPVDAHNPFAVPLCADDLGGLPPATVVTAGFDPLRDDGLALTERFAEEGTPVESRHYPAMAHGFCSLTDRVAVAEEALSAVAADVRERL</sequence>
<dbReference type="InterPro" id="IPR050300">
    <property type="entry name" value="GDXG_lipolytic_enzyme"/>
</dbReference>
<dbReference type="FunFam" id="3.40.50.1820:FF:000089">
    <property type="entry name" value="Alpha/beta hydrolase"/>
    <property type="match status" value="1"/>
</dbReference>
<dbReference type="InterPro" id="IPR013094">
    <property type="entry name" value="AB_hydrolase_3"/>
</dbReference>
<dbReference type="Proteomes" id="UP000323537">
    <property type="component" value="Unassembled WGS sequence"/>
</dbReference>
<organism evidence="3 4">
    <name type="scientific">Halorubrum aquaticum</name>
    <dbReference type="NCBI Taxonomy" id="387340"/>
    <lineage>
        <taxon>Archaea</taxon>
        <taxon>Methanobacteriati</taxon>
        <taxon>Methanobacteriota</taxon>
        <taxon>Stenosarchaea group</taxon>
        <taxon>Halobacteria</taxon>
        <taxon>Halobacteriales</taxon>
        <taxon>Haloferacaceae</taxon>
        <taxon>Halorubrum</taxon>
    </lineage>
</organism>
<dbReference type="RefSeq" id="WP_149785066.1">
    <property type="nucleotide sequence ID" value="NZ_BAAADP010000001.1"/>
</dbReference>
<name>A0A1I3BW92_9EURY</name>
<dbReference type="SUPFAM" id="SSF53474">
    <property type="entry name" value="alpha/beta-Hydrolases"/>
    <property type="match status" value="1"/>
</dbReference>
<dbReference type="GO" id="GO:0016787">
    <property type="term" value="F:hydrolase activity"/>
    <property type="evidence" value="ECO:0007669"/>
    <property type="project" value="UniProtKB-KW"/>
</dbReference>
<dbReference type="EMBL" id="FOPZ01000016">
    <property type="protein sequence ID" value="SFH66618.1"/>
    <property type="molecule type" value="Genomic_DNA"/>
</dbReference>
<dbReference type="PANTHER" id="PTHR48081:SF8">
    <property type="entry name" value="ALPHA_BETA HYDROLASE FOLD-3 DOMAIN-CONTAINING PROTEIN-RELATED"/>
    <property type="match status" value="1"/>
</dbReference>
<proteinExistence type="predicted"/>
<feature type="domain" description="Alpha/beta hydrolase fold-3" evidence="2">
    <location>
        <begin position="85"/>
        <end position="291"/>
    </location>
</feature>
<dbReference type="Gene3D" id="3.40.50.1820">
    <property type="entry name" value="alpha/beta hydrolase"/>
    <property type="match status" value="1"/>
</dbReference>
<evidence type="ECO:0000259" key="2">
    <source>
        <dbReference type="Pfam" id="PF07859"/>
    </source>
</evidence>
<evidence type="ECO:0000313" key="3">
    <source>
        <dbReference type="EMBL" id="SFH66618.1"/>
    </source>
</evidence>
<keyword evidence="4" id="KW-1185">Reference proteome</keyword>
<protein>
    <submittedName>
        <fullName evidence="3">Acetyl esterase</fullName>
    </submittedName>
</protein>
<dbReference type="InterPro" id="IPR029058">
    <property type="entry name" value="AB_hydrolase_fold"/>
</dbReference>
<accession>A0A1I3BW92</accession>